<dbReference type="Proteomes" id="UP000091857">
    <property type="component" value="Chromosome 15"/>
</dbReference>
<evidence type="ECO:0000313" key="2">
    <source>
        <dbReference type="EMBL" id="OAY29137.1"/>
    </source>
</evidence>
<dbReference type="STRING" id="3983.A0A2C9UGB8"/>
<feature type="chain" id="PRO_5012926023" evidence="1">
    <location>
        <begin position="27"/>
        <end position="132"/>
    </location>
</feature>
<sequence>MGFNRTLKKLFCIFIFLLFLVISNFAFPSSSSSHEIQSKTAPKEPAQYQLFYIKNAPPFILDSEGVYKKKRKNGKMVRKRKKQIKNLKTRPASFSVMLPKGFVPPSGSSPCHNEKPNNERVAFYCDLSTSKP</sequence>
<comment type="caution">
    <text evidence="2">The sequence shown here is derived from an EMBL/GenBank/DDBJ whole genome shotgun (WGS) entry which is preliminary data.</text>
</comment>
<reference evidence="3" key="1">
    <citation type="journal article" date="2016" name="Nat. Biotechnol.">
        <title>Sequencing wild and cultivated cassava and related species reveals extensive interspecific hybridization and genetic diversity.</title>
        <authorList>
            <person name="Bredeson J.V."/>
            <person name="Lyons J.B."/>
            <person name="Prochnik S.E."/>
            <person name="Wu G.A."/>
            <person name="Ha C.M."/>
            <person name="Edsinger-Gonzales E."/>
            <person name="Grimwood J."/>
            <person name="Schmutz J."/>
            <person name="Rabbi I.Y."/>
            <person name="Egesi C."/>
            <person name="Nauluvula P."/>
            <person name="Lebot V."/>
            <person name="Ndunguru J."/>
            <person name="Mkamilo G."/>
            <person name="Bart R.S."/>
            <person name="Setter T.L."/>
            <person name="Gleadow R.M."/>
            <person name="Kulakow P."/>
            <person name="Ferguson M.E."/>
            <person name="Rounsley S."/>
            <person name="Rokhsar D.S."/>
        </authorList>
    </citation>
    <scope>NUCLEOTIDE SEQUENCE [LARGE SCALE GENOMIC DNA]</scope>
    <source>
        <strain evidence="3">cv. AM560-2</strain>
    </source>
</reference>
<evidence type="ECO:0000313" key="3">
    <source>
        <dbReference type="Proteomes" id="UP000091857"/>
    </source>
</evidence>
<organism evidence="2 3">
    <name type="scientific">Manihot esculenta</name>
    <name type="common">Cassava</name>
    <name type="synonym">Jatropha manihot</name>
    <dbReference type="NCBI Taxonomy" id="3983"/>
    <lineage>
        <taxon>Eukaryota</taxon>
        <taxon>Viridiplantae</taxon>
        <taxon>Streptophyta</taxon>
        <taxon>Embryophyta</taxon>
        <taxon>Tracheophyta</taxon>
        <taxon>Spermatophyta</taxon>
        <taxon>Magnoliopsida</taxon>
        <taxon>eudicotyledons</taxon>
        <taxon>Gunneridae</taxon>
        <taxon>Pentapetalae</taxon>
        <taxon>rosids</taxon>
        <taxon>fabids</taxon>
        <taxon>Malpighiales</taxon>
        <taxon>Euphorbiaceae</taxon>
        <taxon>Crotonoideae</taxon>
        <taxon>Manihoteae</taxon>
        <taxon>Manihot</taxon>
    </lineage>
</organism>
<dbReference type="AlphaFoldDB" id="A0A2C9UGB8"/>
<proteinExistence type="predicted"/>
<gene>
    <name evidence="2" type="ORF">MANES_15G120700v8</name>
</gene>
<keyword evidence="1" id="KW-0732">Signal</keyword>
<evidence type="ECO:0000256" key="1">
    <source>
        <dbReference type="SAM" id="SignalP"/>
    </source>
</evidence>
<keyword evidence="3" id="KW-1185">Reference proteome</keyword>
<name>A0A2C9UGB8_MANES</name>
<dbReference type="EMBL" id="CM004401">
    <property type="protein sequence ID" value="OAY29137.1"/>
    <property type="molecule type" value="Genomic_DNA"/>
</dbReference>
<accession>A0A2C9UGB8</accession>
<protein>
    <submittedName>
        <fullName evidence="2">Uncharacterized protein</fullName>
    </submittedName>
</protein>
<feature type="signal peptide" evidence="1">
    <location>
        <begin position="1"/>
        <end position="26"/>
    </location>
</feature>
<dbReference type="Gramene" id="Manes.15G120700.1.v8.1">
    <property type="protein sequence ID" value="Manes.15G120700.1.v8.1.CDS.1"/>
    <property type="gene ID" value="Manes.15G120700.v8.1"/>
</dbReference>